<dbReference type="GO" id="GO:0017171">
    <property type="term" value="F:serine hydrolase activity"/>
    <property type="evidence" value="ECO:0007669"/>
    <property type="project" value="TreeGrafter"/>
</dbReference>
<dbReference type="AlphaFoldDB" id="A0AAU9V160"/>
<dbReference type="InterPro" id="IPR033906">
    <property type="entry name" value="Lipase_N"/>
</dbReference>
<dbReference type="Gene3D" id="3.40.50.1820">
    <property type="entry name" value="alpha/beta hydrolase"/>
    <property type="match status" value="1"/>
</dbReference>
<gene>
    <name evidence="6" type="ORF">EEDITHA_LOCUS17354</name>
</gene>
<dbReference type="InterPro" id="IPR000734">
    <property type="entry name" value="TAG_lipase"/>
</dbReference>
<dbReference type="GO" id="GO:0005615">
    <property type="term" value="C:extracellular space"/>
    <property type="evidence" value="ECO:0007669"/>
    <property type="project" value="TreeGrafter"/>
</dbReference>
<dbReference type="PRINTS" id="PR00821">
    <property type="entry name" value="TAGLIPASE"/>
</dbReference>
<reference evidence="6" key="1">
    <citation type="submission" date="2022-03" db="EMBL/GenBank/DDBJ databases">
        <authorList>
            <person name="Tunstrom K."/>
        </authorList>
    </citation>
    <scope>NUCLEOTIDE SEQUENCE</scope>
</reference>
<evidence type="ECO:0000313" key="7">
    <source>
        <dbReference type="Proteomes" id="UP001153954"/>
    </source>
</evidence>
<keyword evidence="7" id="KW-1185">Reference proteome</keyword>
<dbReference type="Pfam" id="PF00151">
    <property type="entry name" value="Lipase"/>
    <property type="match status" value="1"/>
</dbReference>
<dbReference type="GO" id="GO:0016298">
    <property type="term" value="F:lipase activity"/>
    <property type="evidence" value="ECO:0007669"/>
    <property type="project" value="InterPro"/>
</dbReference>
<dbReference type="PANTHER" id="PTHR11610:SF173">
    <property type="entry name" value="LIPASE DOMAIN-CONTAINING PROTEIN-RELATED"/>
    <property type="match status" value="1"/>
</dbReference>
<dbReference type="CDD" id="cd00707">
    <property type="entry name" value="Pancreat_lipase_like"/>
    <property type="match status" value="1"/>
</dbReference>
<feature type="domain" description="Lipase" evidence="5">
    <location>
        <begin position="50"/>
        <end position="282"/>
    </location>
</feature>
<evidence type="ECO:0000256" key="1">
    <source>
        <dbReference type="ARBA" id="ARBA00004613"/>
    </source>
</evidence>
<evidence type="ECO:0000256" key="2">
    <source>
        <dbReference type="ARBA" id="ARBA00010701"/>
    </source>
</evidence>
<comment type="caution">
    <text evidence="6">The sequence shown here is derived from an EMBL/GenBank/DDBJ whole genome shotgun (WGS) entry which is preliminary data.</text>
</comment>
<dbReference type="Proteomes" id="UP001153954">
    <property type="component" value="Unassembled WGS sequence"/>
</dbReference>
<comment type="similarity">
    <text evidence="2 4">Belongs to the AB hydrolase superfamily. Lipase family.</text>
</comment>
<dbReference type="EMBL" id="CAKOGL010000025">
    <property type="protein sequence ID" value="CAH2102770.1"/>
    <property type="molecule type" value="Genomic_DNA"/>
</dbReference>
<comment type="subcellular location">
    <subcellularLocation>
        <location evidence="1">Secreted</location>
    </subcellularLocation>
</comment>
<evidence type="ECO:0000256" key="4">
    <source>
        <dbReference type="RuleBase" id="RU004262"/>
    </source>
</evidence>
<evidence type="ECO:0000259" key="5">
    <source>
        <dbReference type="Pfam" id="PF00151"/>
    </source>
</evidence>
<dbReference type="InterPro" id="IPR029058">
    <property type="entry name" value="AB_hydrolase_fold"/>
</dbReference>
<dbReference type="InterPro" id="IPR013818">
    <property type="entry name" value="Lipase"/>
</dbReference>
<keyword evidence="3" id="KW-0964">Secreted</keyword>
<proteinExistence type="inferred from homology"/>
<dbReference type="GO" id="GO:0016042">
    <property type="term" value="P:lipid catabolic process"/>
    <property type="evidence" value="ECO:0007669"/>
    <property type="project" value="TreeGrafter"/>
</dbReference>
<evidence type="ECO:0000256" key="3">
    <source>
        <dbReference type="ARBA" id="ARBA00022525"/>
    </source>
</evidence>
<dbReference type="SUPFAM" id="SSF53474">
    <property type="entry name" value="alpha/beta-Hydrolases"/>
    <property type="match status" value="1"/>
</dbReference>
<dbReference type="PANTHER" id="PTHR11610">
    <property type="entry name" value="LIPASE"/>
    <property type="match status" value="1"/>
</dbReference>
<protein>
    <recommendedName>
        <fullName evidence="5">Lipase domain-containing protein</fullName>
    </recommendedName>
</protein>
<sequence length="306" mass="34080">MRINLKEYTGGDQFFYFPGDGDNQLHRVDIHESVNNNIIKALARDPNINGYLLYTRSHPKSSIPLIYDDVNSVLSSDLKMNKTTVILVHGWLGNSNNQMNRLLTEAFLENDDVNVIIFDWSKLASQNYLTAKLAVATLGKTLGLFIKWLTSLGVSYNNIHIVGFSLGGHIVGNAGRNTGSSVKRITALDPAGPLWNKDENRLRKTDAKYVEVIHTNTNMYGYGQPCGHADFYPNGGGLMPGCFFNVCSHSKAYVYMADSVKYNNFDANKCEDLNDVKSNTCSGDLYPMGNSDLNKSRSGIFRVNRK</sequence>
<accession>A0AAU9V160</accession>
<name>A0AAU9V160_EUPED</name>
<organism evidence="6 7">
    <name type="scientific">Euphydryas editha</name>
    <name type="common">Edith's checkerspot</name>
    <dbReference type="NCBI Taxonomy" id="104508"/>
    <lineage>
        <taxon>Eukaryota</taxon>
        <taxon>Metazoa</taxon>
        <taxon>Ecdysozoa</taxon>
        <taxon>Arthropoda</taxon>
        <taxon>Hexapoda</taxon>
        <taxon>Insecta</taxon>
        <taxon>Pterygota</taxon>
        <taxon>Neoptera</taxon>
        <taxon>Endopterygota</taxon>
        <taxon>Lepidoptera</taxon>
        <taxon>Glossata</taxon>
        <taxon>Ditrysia</taxon>
        <taxon>Papilionoidea</taxon>
        <taxon>Nymphalidae</taxon>
        <taxon>Nymphalinae</taxon>
        <taxon>Euphydryas</taxon>
    </lineage>
</organism>
<evidence type="ECO:0000313" key="6">
    <source>
        <dbReference type="EMBL" id="CAH2102770.1"/>
    </source>
</evidence>